<reference evidence="2" key="1">
    <citation type="submission" date="2021-05" db="EMBL/GenBank/DDBJ databases">
        <authorList>
            <person name="Kaiqin L."/>
            <person name="Jian G."/>
        </authorList>
    </citation>
    <scope>NUCLEOTIDE SEQUENCE</scope>
    <source>
        <strain evidence="2">HDS5</strain>
    </source>
</reference>
<dbReference type="KEGG" id="nec:KGD82_25090"/>
<dbReference type="EMBL" id="CP074402">
    <property type="protein sequence ID" value="QVJ01342.1"/>
    <property type="molecule type" value="Genomic_DNA"/>
</dbReference>
<keyword evidence="3" id="KW-1185">Reference proteome</keyword>
<organism evidence="2 3">
    <name type="scientific">Nocardiopsis eucommiae</name>
    <dbReference type="NCBI Taxonomy" id="2831970"/>
    <lineage>
        <taxon>Bacteria</taxon>
        <taxon>Bacillati</taxon>
        <taxon>Actinomycetota</taxon>
        <taxon>Actinomycetes</taxon>
        <taxon>Streptosporangiales</taxon>
        <taxon>Nocardiopsidaceae</taxon>
        <taxon>Nocardiopsis</taxon>
    </lineage>
</organism>
<feature type="transmembrane region" description="Helical" evidence="1">
    <location>
        <begin position="7"/>
        <end position="31"/>
    </location>
</feature>
<dbReference type="AlphaFoldDB" id="A0A975QKI3"/>
<accession>A0A975QKI3</accession>
<name>A0A975QKI3_9ACTN</name>
<proteinExistence type="predicted"/>
<keyword evidence="1" id="KW-0472">Membrane</keyword>
<evidence type="ECO:0000256" key="1">
    <source>
        <dbReference type="SAM" id="Phobius"/>
    </source>
</evidence>
<protein>
    <submittedName>
        <fullName evidence="2">Uncharacterized protein</fullName>
    </submittedName>
</protein>
<dbReference type="RefSeq" id="WP_378738976.1">
    <property type="nucleotide sequence ID" value="NZ_CBDRIY010000005.1"/>
</dbReference>
<dbReference type="Proteomes" id="UP000682416">
    <property type="component" value="Chromosome"/>
</dbReference>
<evidence type="ECO:0000313" key="2">
    <source>
        <dbReference type="EMBL" id="QVJ01342.1"/>
    </source>
</evidence>
<feature type="transmembrane region" description="Helical" evidence="1">
    <location>
        <begin position="83"/>
        <end position="100"/>
    </location>
</feature>
<gene>
    <name evidence="2" type="ORF">KGD82_25090</name>
</gene>
<keyword evidence="1" id="KW-0812">Transmembrane</keyword>
<sequence>MNPKPGALTAVQVILFVMSGIAGLALLLALVGVSAVSSGQLESATGVSPGAFWLLMLVALATTVFYVYVAATVGRGGHRTRTLVRVVVGVGVTSALINMLTGESGIVGLVLMVVVLILNEGESARRWYEETEHPTR</sequence>
<evidence type="ECO:0000313" key="3">
    <source>
        <dbReference type="Proteomes" id="UP000682416"/>
    </source>
</evidence>
<feature type="transmembrane region" description="Helical" evidence="1">
    <location>
        <begin position="51"/>
        <end position="71"/>
    </location>
</feature>
<keyword evidence="1" id="KW-1133">Transmembrane helix</keyword>